<proteinExistence type="predicted"/>
<name>A0A919NWL4_9ACTN</name>
<dbReference type="EMBL" id="BOMY01000061">
    <property type="protein sequence ID" value="GIF26560.1"/>
    <property type="molecule type" value="Genomic_DNA"/>
</dbReference>
<reference evidence="1" key="1">
    <citation type="submission" date="2021-01" db="EMBL/GenBank/DDBJ databases">
        <title>Whole genome shotgun sequence of Actinoplanes tereljensis NBRC 105297.</title>
        <authorList>
            <person name="Komaki H."/>
            <person name="Tamura T."/>
        </authorList>
    </citation>
    <scope>NUCLEOTIDE SEQUENCE</scope>
    <source>
        <strain evidence="1">NBRC 105297</strain>
    </source>
</reference>
<evidence type="ECO:0000313" key="1">
    <source>
        <dbReference type="EMBL" id="GIF26560.1"/>
    </source>
</evidence>
<protein>
    <submittedName>
        <fullName evidence="1">Uncharacterized protein</fullName>
    </submittedName>
</protein>
<evidence type="ECO:0000313" key="2">
    <source>
        <dbReference type="Proteomes" id="UP000623608"/>
    </source>
</evidence>
<dbReference type="RefSeq" id="WP_203814357.1">
    <property type="nucleotide sequence ID" value="NZ_BOMY01000061.1"/>
</dbReference>
<gene>
    <name evidence="1" type="ORF">Ate02nite_92900</name>
</gene>
<organism evidence="1 2">
    <name type="scientific">Paractinoplanes tereljensis</name>
    <dbReference type="NCBI Taxonomy" id="571912"/>
    <lineage>
        <taxon>Bacteria</taxon>
        <taxon>Bacillati</taxon>
        <taxon>Actinomycetota</taxon>
        <taxon>Actinomycetes</taxon>
        <taxon>Micromonosporales</taxon>
        <taxon>Micromonosporaceae</taxon>
        <taxon>Paractinoplanes</taxon>
    </lineage>
</organism>
<keyword evidence="2" id="KW-1185">Reference proteome</keyword>
<dbReference type="Proteomes" id="UP000623608">
    <property type="component" value="Unassembled WGS sequence"/>
</dbReference>
<sequence>MPGPILNTLELKRLPFARRPIAQPGTVLVFQMPDNELVAPEPPYTTGETWWKGPTTAYVVDSRPHHAVFACQLPASGDALFFDATVRFSWRVHEPIEIVREQVQDPEAECATYLAANLPTITRKHAYDVPAVAEEDIARRIGRHPLPLRGRGICIEALHAQLCIPPDQPRSA</sequence>
<comment type="caution">
    <text evidence="1">The sequence shown here is derived from an EMBL/GenBank/DDBJ whole genome shotgun (WGS) entry which is preliminary data.</text>
</comment>
<dbReference type="AlphaFoldDB" id="A0A919NWL4"/>
<accession>A0A919NWL4</accession>